<accession>A0A401XIZ1</accession>
<dbReference type="SUPFAM" id="SSF55874">
    <property type="entry name" value="ATPase domain of HSP90 chaperone/DNA topoisomerase II/histidine kinase"/>
    <property type="match status" value="1"/>
</dbReference>
<dbReference type="InterPro" id="IPR050736">
    <property type="entry name" value="Sensor_HK_Regulatory"/>
</dbReference>
<dbReference type="CDD" id="cd00082">
    <property type="entry name" value="HisKA"/>
    <property type="match status" value="1"/>
</dbReference>
<dbReference type="SMART" id="SM00028">
    <property type="entry name" value="TPR"/>
    <property type="match status" value="2"/>
</dbReference>
<proteinExistence type="predicted"/>
<dbReference type="InterPro" id="IPR003661">
    <property type="entry name" value="HisK_dim/P_dom"/>
</dbReference>
<protein>
    <recommendedName>
        <fullName evidence="2">histidine kinase</fullName>
        <ecNumber evidence="2">2.7.13.3</ecNumber>
    </recommendedName>
</protein>
<dbReference type="AlphaFoldDB" id="A0A401XIZ1"/>
<keyword evidence="11" id="KW-1185">Reference proteome</keyword>
<comment type="catalytic activity">
    <reaction evidence="1">
        <text>ATP + protein L-histidine = ADP + protein N-phospho-L-histidine.</text>
        <dbReference type="EC" id="2.7.13.3"/>
    </reaction>
</comment>
<dbReference type="Gene3D" id="1.25.40.10">
    <property type="entry name" value="Tetratricopeptide repeat domain"/>
    <property type="match status" value="2"/>
</dbReference>
<dbReference type="PROSITE" id="PS50109">
    <property type="entry name" value="HIS_KIN"/>
    <property type="match status" value="1"/>
</dbReference>
<keyword evidence="6" id="KW-0902">Two-component regulatory system</keyword>
<keyword evidence="7" id="KW-0175">Coiled coil</keyword>
<dbReference type="InterPro" id="IPR036097">
    <property type="entry name" value="HisK_dim/P_sf"/>
</dbReference>
<dbReference type="InterPro" id="IPR005467">
    <property type="entry name" value="His_kinase_dom"/>
</dbReference>
<dbReference type="Gene3D" id="1.10.287.130">
    <property type="match status" value="1"/>
</dbReference>
<feature type="coiled-coil region" evidence="7">
    <location>
        <begin position="360"/>
        <end position="427"/>
    </location>
</feature>
<dbReference type="CDD" id="cd00075">
    <property type="entry name" value="HATPase"/>
    <property type="match status" value="1"/>
</dbReference>
<keyword evidence="8" id="KW-1133">Transmembrane helix</keyword>
<dbReference type="Pfam" id="PF13181">
    <property type="entry name" value="TPR_8"/>
    <property type="match status" value="1"/>
</dbReference>
<evidence type="ECO:0000313" key="11">
    <source>
        <dbReference type="Proteomes" id="UP000286715"/>
    </source>
</evidence>
<keyword evidence="8" id="KW-0812">Transmembrane</keyword>
<dbReference type="InterPro" id="IPR036890">
    <property type="entry name" value="HATPase_C_sf"/>
</dbReference>
<dbReference type="PANTHER" id="PTHR43711:SF31">
    <property type="entry name" value="HISTIDINE KINASE"/>
    <property type="match status" value="1"/>
</dbReference>
<evidence type="ECO:0000256" key="8">
    <source>
        <dbReference type="SAM" id="Phobius"/>
    </source>
</evidence>
<keyword evidence="3" id="KW-0597">Phosphoprotein</keyword>
<evidence type="ECO:0000259" key="9">
    <source>
        <dbReference type="PROSITE" id="PS50109"/>
    </source>
</evidence>
<evidence type="ECO:0000256" key="3">
    <source>
        <dbReference type="ARBA" id="ARBA00022553"/>
    </source>
</evidence>
<organism evidence="10 11">
    <name type="scientific">Thermaurantimonas aggregans</name>
    <dbReference type="NCBI Taxonomy" id="2173829"/>
    <lineage>
        <taxon>Bacteria</taxon>
        <taxon>Pseudomonadati</taxon>
        <taxon>Bacteroidota</taxon>
        <taxon>Flavobacteriia</taxon>
        <taxon>Flavobacteriales</taxon>
        <taxon>Schleiferiaceae</taxon>
        <taxon>Thermaurantimonas</taxon>
    </lineage>
</organism>
<dbReference type="InterPro" id="IPR011990">
    <property type="entry name" value="TPR-like_helical_dom_sf"/>
</dbReference>
<dbReference type="InterPro" id="IPR003594">
    <property type="entry name" value="HATPase_dom"/>
</dbReference>
<gene>
    <name evidence="10" type="ORF">JCM31826_04770</name>
</gene>
<dbReference type="FunFam" id="3.30.565.10:FF:000006">
    <property type="entry name" value="Sensor histidine kinase WalK"/>
    <property type="match status" value="1"/>
</dbReference>
<dbReference type="SUPFAM" id="SSF47384">
    <property type="entry name" value="Homodimeric domain of signal transducing histidine kinase"/>
    <property type="match status" value="1"/>
</dbReference>
<dbReference type="InterPro" id="IPR019734">
    <property type="entry name" value="TPR_rpt"/>
</dbReference>
<dbReference type="Gene3D" id="3.30.565.10">
    <property type="entry name" value="Histidine kinase-like ATPase, C-terminal domain"/>
    <property type="match status" value="1"/>
</dbReference>
<dbReference type="Proteomes" id="UP000286715">
    <property type="component" value="Unassembled WGS sequence"/>
</dbReference>
<dbReference type="EMBL" id="BHZE01000003">
    <property type="protein sequence ID" value="GCD76995.1"/>
    <property type="molecule type" value="Genomic_DNA"/>
</dbReference>
<dbReference type="OrthoDB" id="9810447at2"/>
<feature type="transmembrane region" description="Helical" evidence="8">
    <location>
        <begin position="377"/>
        <end position="396"/>
    </location>
</feature>
<evidence type="ECO:0000313" key="10">
    <source>
        <dbReference type="EMBL" id="GCD76995.1"/>
    </source>
</evidence>
<evidence type="ECO:0000256" key="5">
    <source>
        <dbReference type="ARBA" id="ARBA00022777"/>
    </source>
</evidence>
<dbReference type="GO" id="GO:0000155">
    <property type="term" value="F:phosphorelay sensor kinase activity"/>
    <property type="evidence" value="ECO:0007669"/>
    <property type="project" value="InterPro"/>
</dbReference>
<dbReference type="Pfam" id="PF02518">
    <property type="entry name" value="HATPase_c"/>
    <property type="match status" value="1"/>
</dbReference>
<dbReference type="EC" id="2.7.13.3" evidence="2"/>
<keyword evidence="8" id="KW-0472">Membrane</keyword>
<keyword evidence="4" id="KW-0808">Transferase</keyword>
<dbReference type="InterPro" id="IPR004358">
    <property type="entry name" value="Sig_transdc_His_kin-like_C"/>
</dbReference>
<reference evidence="10 11" key="1">
    <citation type="submission" date="2018-11" db="EMBL/GenBank/DDBJ databases">
        <title>Schleiferia aggregans sp. nov., a moderately thermophilic heterotrophic bacterium isolated from microbial mats at a terrestrial hot spring.</title>
        <authorList>
            <person name="Iino T."/>
            <person name="Ohkuma M."/>
            <person name="Haruta S."/>
        </authorList>
    </citation>
    <scope>NUCLEOTIDE SEQUENCE [LARGE SCALE GENOMIC DNA]</scope>
    <source>
        <strain evidence="10 11">LA</strain>
    </source>
</reference>
<name>A0A401XIZ1_9FLAO</name>
<comment type="caution">
    <text evidence="10">The sequence shown here is derived from an EMBL/GenBank/DDBJ whole genome shotgun (WGS) entry which is preliminary data.</text>
</comment>
<dbReference type="RefSeq" id="WP_148086781.1">
    <property type="nucleotide sequence ID" value="NZ_BHZE01000003.1"/>
</dbReference>
<dbReference type="SMART" id="SM00387">
    <property type="entry name" value="HATPase_c"/>
    <property type="match status" value="1"/>
</dbReference>
<dbReference type="PANTHER" id="PTHR43711">
    <property type="entry name" value="TWO-COMPONENT HISTIDINE KINASE"/>
    <property type="match status" value="1"/>
</dbReference>
<evidence type="ECO:0000256" key="1">
    <source>
        <dbReference type="ARBA" id="ARBA00000085"/>
    </source>
</evidence>
<dbReference type="PRINTS" id="PR00344">
    <property type="entry name" value="BCTRLSENSOR"/>
</dbReference>
<dbReference type="SUPFAM" id="SSF48452">
    <property type="entry name" value="TPR-like"/>
    <property type="match status" value="1"/>
</dbReference>
<sequence length="644" mass="76685">MIRRIFVVRSFGDQKSIDELLKKINEIPDEDYAEEREIVKNFLYIRKSYLDKNLPLLFYYFDLNAKLKTDNIYLDIQKNQHTGIYFLLFDSLDKAIDEFFRFASYEQMQDSSLLSISNYQAAQILFRQENYLKAKEFFFKSIPYFFFLPDSSYIFNRFQEIYSNIALCYLKMDDYKTAKYYFQTCKYYIDMSKKYIQKNKRRYFEDEYEELNRFIYEARGVLYGNLGQIYILTGNTKEGIELLKKSIDINIQITFDNKDAYITAGHLINTYFNLEQYDSALYYMNLYFDKIQEYDLHKINADISFNALKYYLPKDKEKSLYYIKIYEQAKKNYEKINRSKKFFEKYIDLIDQKYALHFENERLKQEKRLQREEFNKLILLIIITVLVFTILMYLFFYSKIKQRNEIIESYNAELQKINNELETANIQKSSIMGMVAHDLRGPISSIKSLNELRRDNAISSEEFDTHVNDLTNTSYEVINDIIDFVKTEQSRNEKNFENVDINPIIVQTIEELKHVYHQKGIQINYTPRETYVKTEKILFKRLIQNLLSNALKFSHNNGSVNIRVEDKRDAIKLEIEDEGIGIPEMMLGSLFEPFTKASRKGTNNEPSHGLGMSIVKRIVDYHKGKITVKSSVDVGTIFTIELPK</sequence>
<evidence type="ECO:0000256" key="4">
    <source>
        <dbReference type="ARBA" id="ARBA00022679"/>
    </source>
</evidence>
<evidence type="ECO:0000256" key="7">
    <source>
        <dbReference type="SAM" id="Coils"/>
    </source>
</evidence>
<evidence type="ECO:0000256" key="6">
    <source>
        <dbReference type="ARBA" id="ARBA00023012"/>
    </source>
</evidence>
<evidence type="ECO:0000256" key="2">
    <source>
        <dbReference type="ARBA" id="ARBA00012438"/>
    </source>
</evidence>
<feature type="domain" description="Histidine kinase" evidence="9">
    <location>
        <begin position="434"/>
        <end position="644"/>
    </location>
</feature>
<keyword evidence="5 10" id="KW-0418">Kinase</keyword>